<reference evidence="3" key="1">
    <citation type="submission" date="2020-07" db="EMBL/GenBank/DDBJ databases">
        <title>Draft Genome Sequence of a Deep-Sea Yeast, Naganishia (Cryptococcus) liquefaciens strain N6.</title>
        <authorList>
            <person name="Han Y.W."/>
            <person name="Kajitani R."/>
            <person name="Morimoto H."/>
            <person name="Parhat M."/>
            <person name="Tsubouchi H."/>
            <person name="Bakenova O."/>
            <person name="Ogata M."/>
            <person name="Argunhan B."/>
            <person name="Aoki R."/>
            <person name="Kajiwara S."/>
            <person name="Itoh T."/>
            <person name="Iwasaki H."/>
        </authorList>
    </citation>
    <scope>NUCLEOTIDE SEQUENCE</scope>
    <source>
        <strain evidence="3">N6</strain>
    </source>
</reference>
<dbReference type="AlphaFoldDB" id="A0A8H3YCS6"/>
<accession>A0A8H3YCS6</accession>
<dbReference type="OrthoDB" id="2595168at2759"/>
<keyword evidence="2" id="KW-0812">Transmembrane</keyword>
<feature type="region of interest" description="Disordered" evidence="1">
    <location>
        <begin position="1"/>
        <end position="22"/>
    </location>
</feature>
<evidence type="ECO:0000256" key="2">
    <source>
        <dbReference type="SAM" id="Phobius"/>
    </source>
</evidence>
<proteinExistence type="predicted"/>
<dbReference type="Proteomes" id="UP000620104">
    <property type="component" value="Unassembled WGS sequence"/>
</dbReference>
<evidence type="ECO:0000313" key="3">
    <source>
        <dbReference type="EMBL" id="GHJ84488.1"/>
    </source>
</evidence>
<evidence type="ECO:0000256" key="1">
    <source>
        <dbReference type="SAM" id="MobiDB-lite"/>
    </source>
</evidence>
<gene>
    <name evidence="3" type="ORF">NliqN6_0890</name>
</gene>
<comment type="caution">
    <text evidence="3">The sequence shown here is derived from an EMBL/GenBank/DDBJ whole genome shotgun (WGS) entry which is preliminary data.</text>
</comment>
<evidence type="ECO:0000313" key="4">
    <source>
        <dbReference type="Proteomes" id="UP000620104"/>
    </source>
</evidence>
<keyword evidence="2" id="KW-1133">Transmembrane helix</keyword>
<sequence length="497" mass="55785">MTSSLETDTQRQRSRLCGSPSFTRPLRLKQTEHRFCPYDARLGNDRARPKISSSAVSDDSVELLSLLLKKVEIGKLPLHGTATLPLEVLVIIGRFLAGQNSYATLAALAVGNKLLKQELTPVLWETVILDGDKGWWQSGINKWELLWRIGVEERKNLMHTKYLVLETTWSLFPLLAFPNVVVLIYRRRSDYLFNTSLRASQPWSLYIRQPVSATTLADLLANAVCSQYSRIRQSIRSLWLVELVENGCVLGKEQGRHMLPLGNGCPVLAIEFVRCESSISASSRAENTLRQLSLLLRCSAQAGHLAWNIPCDCEFRGEHLHGSWGTALQIIHIALTNGSERSLKVCLEGVSLGYSVDHSRFTHNLSQHPHSKLTMAITSFKNLEVSIHVLGSSATEAEMGELMHAAASYYQKLWPIIKSKPKFFSWRYMRCTFFRLTLSTSDPENLVTGALEGILSPDITEADSFWSVKYKRFESVFVEELSPARKYGVSSGPGQSQ</sequence>
<name>A0A8H3YCS6_9TREE</name>
<dbReference type="EMBL" id="BLZA01000007">
    <property type="protein sequence ID" value="GHJ84488.1"/>
    <property type="molecule type" value="Genomic_DNA"/>
</dbReference>
<keyword evidence="2" id="KW-0472">Membrane</keyword>
<keyword evidence="4" id="KW-1185">Reference proteome</keyword>
<feature type="transmembrane region" description="Helical" evidence="2">
    <location>
        <begin position="163"/>
        <end position="185"/>
    </location>
</feature>
<organism evidence="3 4">
    <name type="scientific">Naganishia liquefaciens</name>
    <dbReference type="NCBI Taxonomy" id="104408"/>
    <lineage>
        <taxon>Eukaryota</taxon>
        <taxon>Fungi</taxon>
        <taxon>Dikarya</taxon>
        <taxon>Basidiomycota</taxon>
        <taxon>Agaricomycotina</taxon>
        <taxon>Tremellomycetes</taxon>
        <taxon>Filobasidiales</taxon>
        <taxon>Filobasidiaceae</taxon>
        <taxon>Naganishia</taxon>
    </lineage>
</organism>
<protein>
    <submittedName>
        <fullName evidence="3">Uncharacterized protein</fullName>
    </submittedName>
</protein>